<dbReference type="EMBL" id="RBPX01000238">
    <property type="protein sequence ID" value="RMO62911.1"/>
    <property type="molecule type" value="Genomic_DNA"/>
</dbReference>
<organism evidence="2 3">
    <name type="scientific">Pseudomonas syringae pv. aptata</name>
    <dbReference type="NCBI Taxonomy" id="83167"/>
    <lineage>
        <taxon>Bacteria</taxon>
        <taxon>Pseudomonadati</taxon>
        <taxon>Pseudomonadota</taxon>
        <taxon>Gammaproteobacteria</taxon>
        <taxon>Pseudomonadales</taxon>
        <taxon>Pseudomonadaceae</taxon>
        <taxon>Pseudomonas</taxon>
        <taxon>Pseudomonas syringae</taxon>
    </lineage>
</organism>
<feature type="transmembrane region" description="Helical" evidence="1">
    <location>
        <begin position="314"/>
        <end position="334"/>
    </location>
</feature>
<dbReference type="Proteomes" id="UP000274541">
    <property type="component" value="Unassembled WGS sequence"/>
</dbReference>
<keyword evidence="1" id="KW-0472">Membrane</keyword>
<keyword evidence="1" id="KW-0812">Transmembrane</keyword>
<keyword evidence="1" id="KW-1133">Transmembrane helix</keyword>
<evidence type="ECO:0000313" key="2">
    <source>
        <dbReference type="EMBL" id="RMO62911.1"/>
    </source>
</evidence>
<dbReference type="AlphaFoldDB" id="A0A3M3WYV7"/>
<protein>
    <submittedName>
        <fullName evidence="2">Uncharacterized protein</fullName>
    </submittedName>
</protein>
<evidence type="ECO:0000256" key="1">
    <source>
        <dbReference type="SAM" id="Phobius"/>
    </source>
</evidence>
<reference evidence="2 3" key="1">
    <citation type="submission" date="2018-08" db="EMBL/GenBank/DDBJ databases">
        <title>Recombination of ecologically and evolutionarily significant loci maintains genetic cohesion in the Pseudomonas syringae species complex.</title>
        <authorList>
            <person name="Dillon M."/>
            <person name="Thakur S."/>
            <person name="Almeida R.N.D."/>
            <person name="Weir B.S."/>
            <person name="Guttman D.S."/>
        </authorList>
    </citation>
    <scope>NUCLEOTIDE SEQUENCE [LARGE SCALE GENOMIC DNA]</scope>
    <source>
        <strain evidence="2 3">ICMP 4388</strain>
    </source>
</reference>
<comment type="caution">
    <text evidence="2">The sequence shown here is derived from an EMBL/GenBank/DDBJ whole genome shotgun (WGS) entry which is preliminary data.</text>
</comment>
<evidence type="ECO:0000313" key="3">
    <source>
        <dbReference type="Proteomes" id="UP000274541"/>
    </source>
</evidence>
<proteinExistence type="predicted"/>
<gene>
    <name evidence="2" type="ORF">ALQ37_02778</name>
</gene>
<name>A0A3M3WYV7_PSEAP</name>
<sequence length="458" mass="49763">MSGSLFLLRVRCVVRSPTRMVCVSELLDPILEKLDTLGSALKIAISTAAPLNVSSGNWSFPGITRGELIERVTYLRELVANAHQPTAESEKYITSIVERLIFLIDHTVPQLASNAGVAVPSFLITLDAVERGLSALLQDTKALALKNSQAVKKTTVQVRSIETRLRELTPRTKSLEDMVSRIEKAYDAADQLPTDLETLAEAQESVSELLNFAKTDKSSIEELLEAISDHEQGLRAKSKEADEVLEKCVSAYSSATSLGLAAAFSERSKALDWSMWGWVGGLMISLIVGGFAGSIQLRNLAFELTKADANSLGIGVNLVLSILSVGGPVWFAWLSTKQIGQRFRLSEDYAFKASISRAYEGYRREAARFDDGLERQLLSSALARLDEQPLRLVETNSFGSPWHELLASDLVKDAVKTVPGFAEKVTALASSALQGRKAAASSALAVNDVPPEHTEEKA</sequence>
<accession>A0A3M3WYV7</accession>
<feature type="transmembrane region" description="Helical" evidence="1">
    <location>
        <begin position="275"/>
        <end position="294"/>
    </location>
</feature>